<comment type="subcellular location">
    <subcellularLocation>
        <location evidence="2">Cytoplasm</location>
    </subcellularLocation>
    <subcellularLocation>
        <location evidence="1">Endoplasmic reticulum</location>
    </subcellularLocation>
</comment>
<accession>A0A4P9Y529</accession>
<keyword evidence="9" id="KW-0007">Acetylation</keyword>
<reference evidence="15" key="1">
    <citation type="journal article" date="2018" name="Nat. Microbiol.">
        <title>Leveraging single-cell genomics to expand the fungal tree of life.</title>
        <authorList>
            <person name="Ahrendt S.R."/>
            <person name="Quandt C.A."/>
            <person name="Ciobanu D."/>
            <person name="Clum A."/>
            <person name="Salamov A."/>
            <person name="Andreopoulos B."/>
            <person name="Cheng J.F."/>
            <person name="Woyke T."/>
            <person name="Pelin A."/>
            <person name="Henrissat B."/>
            <person name="Reynolds N.K."/>
            <person name="Benny G.L."/>
            <person name="Smith M.E."/>
            <person name="James T.Y."/>
            <person name="Grigoriev I.V."/>
        </authorList>
    </citation>
    <scope>NUCLEOTIDE SEQUENCE [LARGE SCALE GENOMIC DNA]</scope>
</reference>
<dbReference type="GO" id="GO:0000502">
    <property type="term" value="C:proteasome complex"/>
    <property type="evidence" value="ECO:0007669"/>
    <property type="project" value="UniProtKB-KW"/>
</dbReference>
<evidence type="ECO:0000256" key="7">
    <source>
        <dbReference type="ARBA" id="ARBA00022824"/>
    </source>
</evidence>
<gene>
    <name evidence="14" type="ORF">BJ684DRAFT_20210</name>
</gene>
<evidence type="ECO:0000256" key="8">
    <source>
        <dbReference type="ARBA" id="ARBA00022942"/>
    </source>
</evidence>
<comment type="function">
    <text evidence="10">Plays an important role in control of proteasome function. Inhibits the hydrolysis of protein and peptide substrates by the 20S proteasome. Also inhibits the activation of the proteasome by the proteasome regulatory proteins PA700 and PA28.</text>
</comment>
<organism evidence="14 15">
    <name type="scientific">Piptocephalis cylindrospora</name>
    <dbReference type="NCBI Taxonomy" id="1907219"/>
    <lineage>
        <taxon>Eukaryota</taxon>
        <taxon>Fungi</taxon>
        <taxon>Fungi incertae sedis</taxon>
        <taxon>Zoopagomycota</taxon>
        <taxon>Zoopagomycotina</taxon>
        <taxon>Zoopagomycetes</taxon>
        <taxon>Zoopagales</taxon>
        <taxon>Piptocephalidaceae</taxon>
        <taxon>Piptocephalis</taxon>
    </lineage>
</organism>
<dbReference type="AlphaFoldDB" id="A0A4P9Y529"/>
<keyword evidence="6" id="KW-0597">Phosphoprotein</keyword>
<evidence type="ECO:0000256" key="4">
    <source>
        <dbReference type="ARBA" id="ARBA00022481"/>
    </source>
</evidence>
<keyword evidence="7" id="KW-0256">Endoplasmic reticulum</keyword>
<evidence type="ECO:0000259" key="13">
    <source>
        <dbReference type="Pfam" id="PF11566"/>
    </source>
</evidence>
<dbReference type="GO" id="GO:0004866">
    <property type="term" value="F:endopeptidase inhibitor activity"/>
    <property type="evidence" value="ECO:0007669"/>
    <property type="project" value="InterPro"/>
</dbReference>
<evidence type="ECO:0000256" key="3">
    <source>
        <dbReference type="ARBA" id="ARBA00006405"/>
    </source>
</evidence>
<evidence type="ECO:0000259" key="12">
    <source>
        <dbReference type="Pfam" id="PF08577"/>
    </source>
</evidence>
<dbReference type="InterPro" id="IPR045128">
    <property type="entry name" value="PI31-like"/>
</dbReference>
<evidence type="ECO:0000256" key="6">
    <source>
        <dbReference type="ARBA" id="ARBA00022553"/>
    </source>
</evidence>
<evidence type="ECO:0000256" key="11">
    <source>
        <dbReference type="SAM" id="MobiDB-lite"/>
    </source>
</evidence>
<evidence type="ECO:0000256" key="9">
    <source>
        <dbReference type="ARBA" id="ARBA00022990"/>
    </source>
</evidence>
<dbReference type="PANTHER" id="PTHR13266">
    <property type="entry name" value="PROTEASOME INHIBITOR"/>
    <property type="match status" value="1"/>
</dbReference>
<comment type="similarity">
    <text evidence="3">Belongs to the proteasome inhibitor PI31 family.</text>
</comment>
<dbReference type="PANTHER" id="PTHR13266:SF1">
    <property type="entry name" value="PROTEASOME INHIBITOR PI31 SUBUNIT"/>
    <property type="match status" value="1"/>
</dbReference>
<dbReference type="OrthoDB" id="5599501at2759"/>
<dbReference type="EMBL" id="KZ988060">
    <property type="protein sequence ID" value="RKP13281.1"/>
    <property type="molecule type" value="Genomic_DNA"/>
</dbReference>
<dbReference type="GO" id="GO:0005783">
    <property type="term" value="C:endoplasmic reticulum"/>
    <property type="evidence" value="ECO:0007669"/>
    <property type="project" value="UniProtKB-SubCell"/>
</dbReference>
<keyword evidence="15" id="KW-1185">Reference proteome</keyword>
<evidence type="ECO:0000256" key="10">
    <source>
        <dbReference type="ARBA" id="ARBA00024805"/>
    </source>
</evidence>
<feature type="region of interest" description="Disordered" evidence="11">
    <location>
        <begin position="179"/>
        <end position="335"/>
    </location>
</feature>
<evidence type="ECO:0000256" key="2">
    <source>
        <dbReference type="ARBA" id="ARBA00004496"/>
    </source>
</evidence>
<name>A0A4P9Y529_9FUNG</name>
<keyword evidence="5" id="KW-0963">Cytoplasm</keyword>
<proteinExistence type="inferred from homology"/>
<dbReference type="InterPro" id="IPR013886">
    <property type="entry name" value="PI31_Prot_C"/>
</dbReference>
<feature type="compositionally biased region" description="Gly residues" evidence="11">
    <location>
        <begin position="234"/>
        <end position="244"/>
    </location>
</feature>
<keyword evidence="4" id="KW-0488">Methylation</keyword>
<evidence type="ECO:0000313" key="15">
    <source>
        <dbReference type="Proteomes" id="UP000267251"/>
    </source>
</evidence>
<dbReference type="GO" id="GO:0043161">
    <property type="term" value="P:proteasome-mediated ubiquitin-dependent protein catabolic process"/>
    <property type="evidence" value="ECO:0007669"/>
    <property type="project" value="InterPro"/>
</dbReference>
<dbReference type="Gene3D" id="3.40.1000.30">
    <property type="match status" value="1"/>
</dbReference>
<feature type="domain" description="PI31 proteasome regulator C-terminal" evidence="12">
    <location>
        <begin position="213"/>
        <end position="291"/>
    </location>
</feature>
<evidence type="ECO:0000313" key="14">
    <source>
        <dbReference type="EMBL" id="RKP13281.1"/>
    </source>
</evidence>
<dbReference type="Proteomes" id="UP000267251">
    <property type="component" value="Unassembled WGS sequence"/>
</dbReference>
<sequence length="335" mass="35755">MSDHPLSVPQILRALEKALGSEDPSPPSAFHILTTTLHVTLQAANFQPRPLEGEEETAGVHEASTIHSALPREGTNSKDNDATFQYTHPQSSLTFLVKHIRLWDKMLVVVSVKETGKTFTVEINPKDYITPSEPSSQEAKRLEKAFEGSPKSLADLLDLIKVQLIQPMIPDLVQAGYEVPPGRGAASHHQSPGIRPNSSRERHSSHQSNPMAVGESDVNPLGPYPLGGPLPGTLGPGDGGGGMLVGPNHPMFFGGGTEPESGPTQPFSGEGVVRLPPGAVPPGARFDPISPLNPPSTHRPGRGRGYGRGSGESRPFSGDPDNDELPPPGYHDFYM</sequence>
<keyword evidence="8" id="KW-0647">Proteasome</keyword>
<protein>
    <submittedName>
        <fullName evidence="14">Uncharacterized protein</fullName>
    </submittedName>
</protein>
<evidence type="ECO:0000256" key="1">
    <source>
        <dbReference type="ARBA" id="ARBA00004240"/>
    </source>
</evidence>
<evidence type="ECO:0000256" key="5">
    <source>
        <dbReference type="ARBA" id="ARBA00022490"/>
    </source>
</evidence>
<dbReference type="InterPro" id="IPR021625">
    <property type="entry name" value="PI31_Prot_N"/>
</dbReference>
<dbReference type="Pfam" id="PF08577">
    <property type="entry name" value="PI31_Prot_C"/>
    <property type="match status" value="1"/>
</dbReference>
<dbReference type="GO" id="GO:0070628">
    <property type="term" value="F:proteasome binding"/>
    <property type="evidence" value="ECO:0007669"/>
    <property type="project" value="InterPro"/>
</dbReference>
<feature type="domain" description="PI31 proteasome regulator N-terminal" evidence="13">
    <location>
        <begin position="33"/>
        <end position="172"/>
    </location>
</feature>
<dbReference type="Pfam" id="PF11566">
    <property type="entry name" value="PI31_Prot_N"/>
    <property type="match status" value="1"/>
</dbReference>